<dbReference type="EMBL" id="JARKIB010000418">
    <property type="protein sequence ID" value="KAJ7709425.1"/>
    <property type="molecule type" value="Genomic_DNA"/>
</dbReference>
<evidence type="ECO:0000313" key="2">
    <source>
        <dbReference type="Proteomes" id="UP001215598"/>
    </source>
</evidence>
<proteinExistence type="predicted"/>
<accession>A0AAD7H0V7</accession>
<organism evidence="1 2">
    <name type="scientific">Mycena metata</name>
    <dbReference type="NCBI Taxonomy" id="1033252"/>
    <lineage>
        <taxon>Eukaryota</taxon>
        <taxon>Fungi</taxon>
        <taxon>Dikarya</taxon>
        <taxon>Basidiomycota</taxon>
        <taxon>Agaricomycotina</taxon>
        <taxon>Agaricomycetes</taxon>
        <taxon>Agaricomycetidae</taxon>
        <taxon>Agaricales</taxon>
        <taxon>Marasmiineae</taxon>
        <taxon>Mycenaceae</taxon>
        <taxon>Mycena</taxon>
    </lineage>
</organism>
<dbReference type="Proteomes" id="UP001215598">
    <property type="component" value="Unassembled WGS sequence"/>
</dbReference>
<reference evidence="1" key="1">
    <citation type="submission" date="2023-03" db="EMBL/GenBank/DDBJ databases">
        <title>Massive genome expansion in bonnet fungi (Mycena s.s.) driven by repeated elements and novel gene families across ecological guilds.</title>
        <authorList>
            <consortium name="Lawrence Berkeley National Laboratory"/>
            <person name="Harder C.B."/>
            <person name="Miyauchi S."/>
            <person name="Viragh M."/>
            <person name="Kuo A."/>
            <person name="Thoen E."/>
            <person name="Andreopoulos B."/>
            <person name="Lu D."/>
            <person name="Skrede I."/>
            <person name="Drula E."/>
            <person name="Henrissat B."/>
            <person name="Morin E."/>
            <person name="Kohler A."/>
            <person name="Barry K."/>
            <person name="LaButti K."/>
            <person name="Morin E."/>
            <person name="Salamov A."/>
            <person name="Lipzen A."/>
            <person name="Mereny Z."/>
            <person name="Hegedus B."/>
            <person name="Baldrian P."/>
            <person name="Stursova M."/>
            <person name="Weitz H."/>
            <person name="Taylor A."/>
            <person name="Grigoriev I.V."/>
            <person name="Nagy L.G."/>
            <person name="Martin F."/>
            <person name="Kauserud H."/>
        </authorList>
    </citation>
    <scope>NUCLEOTIDE SEQUENCE</scope>
    <source>
        <strain evidence="1">CBHHK182m</strain>
    </source>
</reference>
<sequence length="170" mass="18923">MSVDIRSKDSIFFTWAMDQSDQNVKDIDALIRVFNGISRTLRNKSGRLSGRSIPFACYPIRNVTGCTSCPSRRFYGSRATGGRPVPSLNLDSWRRDGNGTGMSRFLPSKNGRRRVDGVGQSFEDFASNSNLVGQRISEIHVTFTYSERNSGSASATRVKSTNYFPFGNWG</sequence>
<comment type="caution">
    <text evidence="1">The sequence shown here is derived from an EMBL/GenBank/DDBJ whole genome shotgun (WGS) entry which is preliminary data.</text>
</comment>
<keyword evidence="2" id="KW-1185">Reference proteome</keyword>
<protein>
    <submittedName>
        <fullName evidence="1">Uncharacterized protein</fullName>
    </submittedName>
</protein>
<gene>
    <name evidence="1" type="ORF">B0H16DRAFT_1821425</name>
</gene>
<evidence type="ECO:0000313" key="1">
    <source>
        <dbReference type="EMBL" id="KAJ7709425.1"/>
    </source>
</evidence>
<dbReference type="AlphaFoldDB" id="A0AAD7H0V7"/>
<name>A0AAD7H0V7_9AGAR</name>